<name>A0A5C2RX15_9APHY</name>
<evidence type="ECO:0000313" key="2">
    <source>
        <dbReference type="Proteomes" id="UP000313359"/>
    </source>
</evidence>
<reference evidence="1" key="1">
    <citation type="journal article" date="2018" name="Genome Biol. Evol.">
        <title>Genomics and development of Lentinus tigrinus, a white-rot wood-decaying mushroom with dimorphic fruiting bodies.</title>
        <authorList>
            <person name="Wu B."/>
            <person name="Xu Z."/>
            <person name="Knudson A."/>
            <person name="Carlson A."/>
            <person name="Chen N."/>
            <person name="Kovaka S."/>
            <person name="LaButti K."/>
            <person name="Lipzen A."/>
            <person name="Pennachio C."/>
            <person name="Riley R."/>
            <person name="Schakwitz W."/>
            <person name="Umezawa K."/>
            <person name="Ohm R.A."/>
            <person name="Grigoriev I.V."/>
            <person name="Nagy L.G."/>
            <person name="Gibbons J."/>
            <person name="Hibbett D."/>
        </authorList>
    </citation>
    <scope>NUCLEOTIDE SEQUENCE [LARGE SCALE GENOMIC DNA]</scope>
    <source>
        <strain evidence="1">ALCF2SS1-6</strain>
    </source>
</reference>
<gene>
    <name evidence="1" type="ORF">L227DRAFT_510306</name>
</gene>
<proteinExistence type="predicted"/>
<organism evidence="1 2">
    <name type="scientific">Lentinus tigrinus ALCF2SS1-6</name>
    <dbReference type="NCBI Taxonomy" id="1328759"/>
    <lineage>
        <taxon>Eukaryota</taxon>
        <taxon>Fungi</taxon>
        <taxon>Dikarya</taxon>
        <taxon>Basidiomycota</taxon>
        <taxon>Agaricomycotina</taxon>
        <taxon>Agaricomycetes</taxon>
        <taxon>Polyporales</taxon>
        <taxon>Polyporaceae</taxon>
        <taxon>Lentinus</taxon>
    </lineage>
</organism>
<dbReference type="EMBL" id="ML122297">
    <property type="protein sequence ID" value="RPD55216.1"/>
    <property type="molecule type" value="Genomic_DNA"/>
</dbReference>
<evidence type="ECO:0000313" key="1">
    <source>
        <dbReference type="EMBL" id="RPD55216.1"/>
    </source>
</evidence>
<dbReference type="OrthoDB" id="2758166at2759"/>
<evidence type="ECO:0008006" key="3">
    <source>
        <dbReference type="Google" id="ProtNLM"/>
    </source>
</evidence>
<keyword evidence="2" id="KW-1185">Reference proteome</keyword>
<dbReference type="AlphaFoldDB" id="A0A5C2RX15"/>
<sequence length="82" mass="9428">MPHTLRLPAEVTDTILDYLHDDRATLRTCCLVARTWLPSCRYHLFSEVVVRSAEHPLSLANFLEFLPTSQDIASYIRTLKVV</sequence>
<dbReference type="Proteomes" id="UP000313359">
    <property type="component" value="Unassembled WGS sequence"/>
</dbReference>
<accession>A0A5C2RX15</accession>
<protein>
    <recommendedName>
        <fullName evidence="3">F-box domain-containing protein</fullName>
    </recommendedName>
</protein>
<feature type="non-terminal residue" evidence="1">
    <location>
        <position position="82"/>
    </location>
</feature>